<sequence length="336" mass="38083">MLMKKQSVCIAVTLMVGLMTGCATHQKQTSMMAQLYDGRPLSSLNVTDAAKTEQEAIKRGDAAMREQNDDLALFEYIRSLSLKPGQERDQTLYKIGRIHQLHQREALAEKAYQMALQDNSDNTDVLQQLGMIYSKKGAFDIGKRYFLRAIDADQARLNHSTHLNQIHDNIEWVAALDIDEQSPIDAYMGLGIVYDMDSLHEMAQALYKKLLNIQPESSKLLLNIGYSYYMSGDYFEAKRATLAALSLDPDNRRAQNNLALIYLEQGKAHRALHVFRQQMKNYEALNHIGHFLMIQGEPDKAIPYLQQAIDENPSDYQAAQENLERALAEVNALANQ</sequence>
<dbReference type="InterPro" id="IPR011990">
    <property type="entry name" value="TPR-like_helical_dom_sf"/>
</dbReference>
<feature type="repeat" description="TPR" evidence="3">
    <location>
        <begin position="218"/>
        <end position="251"/>
    </location>
</feature>
<reference evidence="6" key="1">
    <citation type="submission" date="2017-02" db="EMBL/GenBank/DDBJ databases">
        <authorList>
            <person name="Rodrigo-Torres L."/>
            <person name="Arahal R.D."/>
            <person name="Lucena T."/>
        </authorList>
    </citation>
    <scope>NUCLEOTIDE SEQUENCE [LARGE SCALE GENOMIC DNA]</scope>
    <source>
        <strain evidence="6">CECT 7878</strain>
    </source>
</reference>
<gene>
    <name evidence="5" type="ORF">VR7878_01843</name>
</gene>
<evidence type="ECO:0000256" key="3">
    <source>
        <dbReference type="PROSITE-ProRule" id="PRU00339"/>
    </source>
</evidence>
<feature type="chain" id="PRO_5012842602" evidence="4">
    <location>
        <begin position="26"/>
        <end position="336"/>
    </location>
</feature>
<dbReference type="InterPro" id="IPR013105">
    <property type="entry name" value="TPR_2"/>
</dbReference>
<dbReference type="PANTHER" id="PTHR12558">
    <property type="entry name" value="CELL DIVISION CYCLE 16,23,27"/>
    <property type="match status" value="1"/>
</dbReference>
<feature type="repeat" description="TPR" evidence="3">
    <location>
        <begin position="282"/>
        <end position="315"/>
    </location>
</feature>
<evidence type="ECO:0000256" key="2">
    <source>
        <dbReference type="ARBA" id="ARBA00022803"/>
    </source>
</evidence>
<dbReference type="STRING" id="1123498.VR7878_01843"/>
<name>A0A1R4LJ49_VIBR1</name>
<feature type="repeat" description="TPR" evidence="3">
    <location>
        <begin position="184"/>
        <end position="217"/>
    </location>
</feature>
<dbReference type="Pfam" id="PF07719">
    <property type="entry name" value="TPR_2"/>
    <property type="match status" value="1"/>
</dbReference>
<proteinExistence type="predicted"/>
<protein>
    <submittedName>
        <fullName evidence="5">Photosystem I assembly protein Ycf3</fullName>
    </submittedName>
</protein>
<dbReference type="AlphaFoldDB" id="A0A1R4LJ49"/>
<dbReference type="PROSITE" id="PS50005">
    <property type="entry name" value="TPR"/>
    <property type="match status" value="4"/>
</dbReference>
<evidence type="ECO:0000256" key="1">
    <source>
        <dbReference type="ARBA" id="ARBA00022737"/>
    </source>
</evidence>
<keyword evidence="1" id="KW-0677">Repeat</keyword>
<dbReference type="EMBL" id="FULE01000026">
    <property type="protein sequence ID" value="SJN56570.1"/>
    <property type="molecule type" value="Genomic_DNA"/>
</dbReference>
<dbReference type="InterPro" id="IPR019734">
    <property type="entry name" value="TPR_rpt"/>
</dbReference>
<feature type="signal peptide" evidence="4">
    <location>
        <begin position="1"/>
        <end position="25"/>
    </location>
</feature>
<dbReference type="PANTHER" id="PTHR12558:SF13">
    <property type="entry name" value="CELL DIVISION CYCLE PROTEIN 27 HOMOLOG"/>
    <property type="match status" value="1"/>
</dbReference>
<keyword evidence="6" id="KW-1185">Reference proteome</keyword>
<keyword evidence="4" id="KW-0732">Signal</keyword>
<dbReference type="Gene3D" id="1.25.40.10">
    <property type="entry name" value="Tetratricopeptide repeat domain"/>
    <property type="match status" value="2"/>
</dbReference>
<accession>A0A1R4LJ49</accession>
<evidence type="ECO:0000256" key="4">
    <source>
        <dbReference type="SAM" id="SignalP"/>
    </source>
</evidence>
<dbReference type="Pfam" id="PF13181">
    <property type="entry name" value="TPR_8"/>
    <property type="match status" value="2"/>
</dbReference>
<dbReference type="PROSITE" id="PS51257">
    <property type="entry name" value="PROKAR_LIPOPROTEIN"/>
    <property type="match status" value="1"/>
</dbReference>
<dbReference type="SUPFAM" id="SSF48452">
    <property type="entry name" value="TPR-like"/>
    <property type="match status" value="1"/>
</dbReference>
<evidence type="ECO:0000313" key="6">
    <source>
        <dbReference type="Proteomes" id="UP000188276"/>
    </source>
</evidence>
<organism evidence="5 6">
    <name type="scientific">Vibrio ruber (strain DSM 16370 / JCM 11486 / BCRC 17186 / CECT 7878 / LMG 23124 / VR1)</name>
    <dbReference type="NCBI Taxonomy" id="1123498"/>
    <lineage>
        <taxon>Bacteria</taxon>
        <taxon>Pseudomonadati</taxon>
        <taxon>Pseudomonadota</taxon>
        <taxon>Gammaproteobacteria</taxon>
        <taxon>Vibrionales</taxon>
        <taxon>Vibrionaceae</taxon>
        <taxon>Vibrio</taxon>
    </lineage>
</organism>
<dbReference type="SMART" id="SM00028">
    <property type="entry name" value="TPR"/>
    <property type="match status" value="5"/>
</dbReference>
<dbReference type="Proteomes" id="UP000188276">
    <property type="component" value="Unassembled WGS sequence"/>
</dbReference>
<evidence type="ECO:0000313" key="5">
    <source>
        <dbReference type="EMBL" id="SJN56570.1"/>
    </source>
</evidence>
<keyword evidence="2 3" id="KW-0802">TPR repeat</keyword>
<feature type="repeat" description="TPR" evidence="3">
    <location>
        <begin position="123"/>
        <end position="156"/>
    </location>
</feature>